<gene>
    <name evidence="1" type="ORF">CR513_20292</name>
</gene>
<feature type="non-terminal residue" evidence="1">
    <location>
        <position position="1"/>
    </location>
</feature>
<dbReference type="PANTHER" id="PTHR35317">
    <property type="entry name" value="OS04G0629600 PROTEIN"/>
    <property type="match status" value="1"/>
</dbReference>
<comment type="caution">
    <text evidence="1">The sequence shown here is derived from an EMBL/GenBank/DDBJ whole genome shotgun (WGS) entry which is preliminary data.</text>
</comment>
<dbReference type="Proteomes" id="UP000257109">
    <property type="component" value="Unassembled WGS sequence"/>
</dbReference>
<name>A0A371H2G7_MUCPR</name>
<organism evidence="1 2">
    <name type="scientific">Mucuna pruriens</name>
    <name type="common">Velvet bean</name>
    <name type="synonym">Dolichos pruriens</name>
    <dbReference type="NCBI Taxonomy" id="157652"/>
    <lineage>
        <taxon>Eukaryota</taxon>
        <taxon>Viridiplantae</taxon>
        <taxon>Streptophyta</taxon>
        <taxon>Embryophyta</taxon>
        <taxon>Tracheophyta</taxon>
        <taxon>Spermatophyta</taxon>
        <taxon>Magnoliopsida</taxon>
        <taxon>eudicotyledons</taxon>
        <taxon>Gunneridae</taxon>
        <taxon>Pentapetalae</taxon>
        <taxon>rosids</taxon>
        <taxon>fabids</taxon>
        <taxon>Fabales</taxon>
        <taxon>Fabaceae</taxon>
        <taxon>Papilionoideae</taxon>
        <taxon>50 kb inversion clade</taxon>
        <taxon>NPAAA clade</taxon>
        <taxon>indigoferoid/millettioid clade</taxon>
        <taxon>Phaseoleae</taxon>
        <taxon>Mucuna</taxon>
    </lineage>
</organism>
<dbReference type="Pfam" id="PF14223">
    <property type="entry name" value="Retrotran_gag_2"/>
    <property type="match status" value="1"/>
</dbReference>
<protein>
    <recommendedName>
        <fullName evidence="3">Reverse transcriptase Ty1/copia-type domain-containing protein</fullName>
    </recommendedName>
</protein>
<evidence type="ECO:0000313" key="2">
    <source>
        <dbReference type="Proteomes" id="UP000257109"/>
    </source>
</evidence>
<reference evidence="1" key="1">
    <citation type="submission" date="2018-05" db="EMBL/GenBank/DDBJ databases">
        <title>Draft genome of Mucuna pruriens seed.</title>
        <authorList>
            <person name="Nnadi N.E."/>
            <person name="Vos R."/>
            <person name="Hasami M.H."/>
            <person name="Devisetty U.K."/>
            <person name="Aguiy J.C."/>
        </authorList>
    </citation>
    <scope>NUCLEOTIDE SEQUENCE [LARGE SCALE GENOMIC DNA]</scope>
    <source>
        <strain evidence="1">JCA_2017</strain>
    </source>
</reference>
<sequence>MLNGTNFKVWKDAVEIILGCVILDLRFRIEKPIPNLDNLQEDSIFESQSARKFLEEIKQFFAKNEKAETSNILAKLVSMKYKGRGNIREYIIEMSNLAAKFKLLKLELGEDLIVHLVLISLPAHFEQFKSFKAKVELQLGKKIKAIKSDHDGEYYGRYDRSGEQRFRRCGIVQQYTMPGKPSMNDVFEKEENIRNIDFEKESINDIDTTQTIVPDIVPDIVPKQDYDKVLPQTPIEQPQQPQEVTLRRFIRERRHTISYDYIVFLQEHEDNISLTKDDSINFCQDMQSSNSQKWIDVMKDEMKFGMKDSKPRDTLIAKRDKVSIKQCPNNDLERNEMQNILYASIMGNLMYALNKVDVDVYILN</sequence>
<dbReference type="AlphaFoldDB" id="A0A371H2G7"/>
<proteinExistence type="predicted"/>
<dbReference type="EMBL" id="QJKJ01003759">
    <property type="protein sequence ID" value="RDX96989.1"/>
    <property type="molecule type" value="Genomic_DNA"/>
</dbReference>
<dbReference type="PANTHER" id="PTHR35317:SF42">
    <property type="entry name" value="RETROTRANSPOSON GAG DOMAIN-CONTAINING PROTEIN"/>
    <property type="match status" value="1"/>
</dbReference>
<keyword evidence="2" id="KW-1185">Reference proteome</keyword>
<evidence type="ECO:0000313" key="1">
    <source>
        <dbReference type="EMBL" id="RDX96989.1"/>
    </source>
</evidence>
<accession>A0A371H2G7</accession>
<evidence type="ECO:0008006" key="3">
    <source>
        <dbReference type="Google" id="ProtNLM"/>
    </source>
</evidence>